<gene>
    <name evidence="1" type="ORF">GCM10023205_33430</name>
</gene>
<dbReference type="EMBL" id="BAABHS010000010">
    <property type="protein sequence ID" value="GAA4966176.1"/>
    <property type="molecule type" value="Genomic_DNA"/>
</dbReference>
<organism evidence="1 2">
    <name type="scientific">Yinghuangia aomiensis</name>
    <dbReference type="NCBI Taxonomy" id="676205"/>
    <lineage>
        <taxon>Bacteria</taxon>
        <taxon>Bacillati</taxon>
        <taxon>Actinomycetota</taxon>
        <taxon>Actinomycetes</taxon>
        <taxon>Kitasatosporales</taxon>
        <taxon>Streptomycetaceae</taxon>
        <taxon>Yinghuangia</taxon>
    </lineage>
</organism>
<comment type="caution">
    <text evidence="1">The sequence shown here is derived from an EMBL/GenBank/DDBJ whole genome shotgun (WGS) entry which is preliminary data.</text>
</comment>
<accession>A0ABP9HB89</accession>
<name>A0ABP9HB89_9ACTN</name>
<dbReference type="Proteomes" id="UP001500466">
    <property type="component" value="Unassembled WGS sequence"/>
</dbReference>
<sequence length="528" mass="55548">MAVTWRRCNMFGGGVGSSFGLAIPAGTRLMADTHTHFGIQVTRDLYGGIVRFAGALAGVAKVIETGGPDRNLAEQELLRLRAQFRDAFGVDVDAEFQAGVLRLAANRPAGSTPDATANPLLGRIGAGVVALAEKSRGLFDVAPSVRLEPADLPVQAEWDAFRNAARTVVAAATDPAAGMDGVVTRGARAMVAGRILAAYGIPVEADTESMLQAPHRGWALGFGAPPPSEYASMPTARDSTVMHQARVRVALDLAGHDPGGSNPGTKQTALTDAVLATEQLRNAPTEQLDTIAEIAVNVLDAKGILPRGASIAPSGAAAKATGLIAYQFYVGHIGYPEERAAFPDRETVGPHEAPRAGRTSEEIGIYAYVGGPLRIETLDARRARPTGRGTARAAADPRPYIDAAISTVALDRVYQAAGAGERRAMATYARIQNGEQPSPYERNFMVRRGRQMLARAKTHASSLASTTARARTQTAVAGLPAVRVAMRATKPDIAAAGGQGTGFGSRVRRWVTQRDKGTERIPRDSPGL</sequence>
<reference evidence="2" key="1">
    <citation type="journal article" date="2019" name="Int. J. Syst. Evol. Microbiol.">
        <title>The Global Catalogue of Microorganisms (GCM) 10K type strain sequencing project: providing services to taxonomists for standard genome sequencing and annotation.</title>
        <authorList>
            <consortium name="The Broad Institute Genomics Platform"/>
            <consortium name="The Broad Institute Genome Sequencing Center for Infectious Disease"/>
            <person name="Wu L."/>
            <person name="Ma J."/>
        </authorList>
    </citation>
    <scope>NUCLEOTIDE SEQUENCE [LARGE SCALE GENOMIC DNA]</scope>
    <source>
        <strain evidence="2">JCM 17986</strain>
    </source>
</reference>
<proteinExistence type="predicted"/>
<keyword evidence="2" id="KW-1185">Reference proteome</keyword>
<protein>
    <submittedName>
        <fullName evidence="1">Uncharacterized protein</fullName>
    </submittedName>
</protein>
<evidence type="ECO:0000313" key="2">
    <source>
        <dbReference type="Proteomes" id="UP001500466"/>
    </source>
</evidence>
<evidence type="ECO:0000313" key="1">
    <source>
        <dbReference type="EMBL" id="GAA4966176.1"/>
    </source>
</evidence>
<dbReference type="RefSeq" id="WP_345676276.1">
    <property type="nucleotide sequence ID" value="NZ_BAABHS010000010.1"/>
</dbReference>